<dbReference type="EMBL" id="BGPR01089039">
    <property type="protein sequence ID" value="GBM13709.1"/>
    <property type="molecule type" value="Genomic_DNA"/>
</dbReference>
<evidence type="ECO:0000313" key="1">
    <source>
        <dbReference type="EMBL" id="GBM13709.1"/>
    </source>
</evidence>
<dbReference type="AlphaFoldDB" id="A0A4Y2DBT6"/>
<proteinExistence type="predicted"/>
<organism evidence="1 2">
    <name type="scientific">Araneus ventricosus</name>
    <name type="common">Orbweaver spider</name>
    <name type="synonym">Epeira ventricosa</name>
    <dbReference type="NCBI Taxonomy" id="182803"/>
    <lineage>
        <taxon>Eukaryota</taxon>
        <taxon>Metazoa</taxon>
        <taxon>Ecdysozoa</taxon>
        <taxon>Arthropoda</taxon>
        <taxon>Chelicerata</taxon>
        <taxon>Arachnida</taxon>
        <taxon>Araneae</taxon>
        <taxon>Araneomorphae</taxon>
        <taxon>Entelegynae</taxon>
        <taxon>Araneoidea</taxon>
        <taxon>Araneidae</taxon>
        <taxon>Araneus</taxon>
    </lineage>
</organism>
<dbReference type="OrthoDB" id="6509498at2759"/>
<dbReference type="SUPFAM" id="SSF47353">
    <property type="entry name" value="Retrovirus capsid dimerization domain-like"/>
    <property type="match status" value="1"/>
</dbReference>
<dbReference type="PANTHER" id="PTHR46888:SF11">
    <property type="entry name" value="SCAN BOX DOMAIN-CONTAINING PROTEIN"/>
    <property type="match status" value="1"/>
</dbReference>
<keyword evidence="2" id="KW-1185">Reference proteome</keyword>
<sequence length="247" mass="29476">MAGRKRKKEQEIEIRKLEYEERKRKDEMEFEQQKIRLGAEGGSLNSNFVANQNLNSVQIKPKLGIHHLMQKFNSDENDISLYLIMFERLAKQAEILKNTWVTHLLGLLPYDVAQLIAKEPDEIANDYGEVKKILLKRYKLTPEKFRQKFFMHNKNLGSTWKNFAYELRSFFNEWVNGVKADSFEKLSYLIITDQIKRKVSEEIKDHFIDEWSKVKSPDDFVEKMDDSDTLRSTFTCKQPRKEWHYDK</sequence>
<evidence type="ECO:0000313" key="2">
    <source>
        <dbReference type="Proteomes" id="UP000499080"/>
    </source>
</evidence>
<reference evidence="1 2" key="1">
    <citation type="journal article" date="2019" name="Sci. Rep.">
        <title>Orb-weaving spider Araneus ventricosus genome elucidates the spidroin gene catalogue.</title>
        <authorList>
            <person name="Kono N."/>
            <person name="Nakamura H."/>
            <person name="Ohtoshi R."/>
            <person name="Moran D.A.P."/>
            <person name="Shinohara A."/>
            <person name="Yoshida Y."/>
            <person name="Fujiwara M."/>
            <person name="Mori M."/>
            <person name="Tomita M."/>
            <person name="Arakawa K."/>
        </authorList>
    </citation>
    <scope>NUCLEOTIDE SEQUENCE [LARGE SCALE GENOMIC DNA]</scope>
</reference>
<protein>
    <recommendedName>
        <fullName evidence="3">SCAN box domain-containing protein</fullName>
    </recommendedName>
</protein>
<comment type="caution">
    <text evidence="1">The sequence shown here is derived from an EMBL/GenBank/DDBJ whole genome shotgun (WGS) entry which is preliminary data.</text>
</comment>
<gene>
    <name evidence="1" type="ORF">AVEN_119996_1</name>
</gene>
<dbReference type="Proteomes" id="UP000499080">
    <property type="component" value="Unassembled WGS sequence"/>
</dbReference>
<name>A0A4Y2DBT6_ARAVE</name>
<evidence type="ECO:0008006" key="3">
    <source>
        <dbReference type="Google" id="ProtNLM"/>
    </source>
</evidence>
<accession>A0A4Y2DBT6</accession>
<dbReference type="PANTHER" id="PTHR46888">
    <property type="entry name" value="ZINC KNUCKLE DOMAINCONTAINING PROTEIN-RELATED"/>
    <property type="match status" value="1"/>
</dbReference>